<proteinExistence type="predicted"/>
<organism evidence="3 4">
    <name type="scientific">Callipepla squamata</name>
    <name type="common">Scaled quail</name>
    <dbReference type="NCBI Taxonomy" id="9009"/>
    <lineage>
        <taxon>Eukaryota</taxon>
        <taxon>Metazoa</taxon>
        <taxon>Chordata</taxon>
        <taxon>Craniata</taxon>
        <taxon>Vertebrata</taxon>
        <taxon>Euteleostomi</taxon>
        <taxon>Archelosauria</taxon>
        <taxon>Archosauria</taxon>
        <taxon>Dinosauria</taxon>
        <taxon>Saurischia</taxon>
        <taxon>Theropoda</taxon>
        <taxon>Coelurosauria</taxon>
        <taxon>Aves</taxon>
        <taxon>Neognathae</taxon>
        <taxon>Galloanserae</taxon>
        <taxon>Galliformes</taxon>
        <taxon>Odontophoridae</taxon>
        <taxon>Callipepla</taxon>
    </lineage>
</organism>
<dbReference type="EMBL" id="MCFN01000582">
    <property type="protein sequence ID" value="OXB57009.1"/>
    <property type="molecule type" value="Genomic_DNA"/>
</dbReference>
<evidence type="ECO:0000313" key="3">
    <source>
        <dbReference type="EMBL" id="OXB57009.1"/>
    </source>
</evidence>
<feature type="domain" description="Gamma-aminobutyric acid type B receptor subunit 2 coiled-coil" evidence="2">
    <location>
        <begin position="104"/>
        <end position="128"/>
    </location>
</feature>
<feature type="compositionally biased region" description="Basic and acidic residues" evidence="1">
    <location>
        <begin position="50"/>
        <end position="63"/>
    </location>
</feature>
<reference evidence="3 4" key="1">
    <citation type="submission" date="2016-07" db="EMBL/GenBank/DDBJ databases">
        <title>Disparate Historic Effective Population Sizes Predicted by Modern Levels of Genome Diversity for the Scaled Quail (Callipepla squamata) and the Northern Bobwhite (Colinus virginianus): Inferences from First and Second Generation Draft Genome Assemblies for Sympatric New World Quail.</title>
        <authorList>
            <person name="Oldeschulte D.L."/>
            <person name="Halley Y.A."/>
            <person name="Bhattarai E.K."/>
            <person name="Brashear W.A."/>
            <person name="Hill J."/>
            <person name="Metz R.P."/>
            <person name="Johnson C.D."/>
            <person name="Rollins D."/>
            <person name="Peterson M.J."/>
            <person name="Bickhart D.M."/>
            <person name="Decker J.E."/>
            <person name="Seabury C.M."/>
        </authorList>
    </citation>
    <scope>NUCLEOTIDE SEQUENCE [LARGE SCALE GENOMIC DNA]</scope>
    <source>
        <strain evidence="3 4">Texas</strain>
        <tissue evidence="3">Leg muscle</tissue>
    </source>
</reference>
<keyword evidence="4" id="KW-1185">Reference proteome</keyword>
<feature type="non-terminal residue" evidence="3">
    <location>
        <position position="1"/>
    </location>
</feature>
<feature type="region of interest" description="Disordered" evidence="1">
    <location>
        <begin position="50"/>
        <end position="70"/>
    </location>
</feature>
<name>A0A226MPP4_CALSU</name>
<evidence type="ECO:0000256" key="1">
    <source>
        <dbReference type="SAM" id="MobiDB-lite"/>
    </source>
</evidence>
<feature type="region of interest" description="Disordered" evidence="1">
    <location>
        <begin position="166"/>
        <end position="198"/>
    </location>
</feature>
<dbReference type="Proteomes" id="UP000198323">
    <property type="component" value="Unassembled WGS sequence"/>
</dbReference>
<comment type="caution">
    <text evidence="3">The sequence shown here is derived from an EMBL/GenBank/DDBJ whole genome shotgun (WGS) entry which is preliminary data.</text>
</comment>
<sequence length="198" mass="22970">PDPAGRDISIRPILEHCENTHMTIWLGIVYAYKGLLMDFLKLVNLSAHHTEDKSRCSHTEQKVSVHSKSKERRLKNINISHQRQSGQHVSARRAAVREPPLENENYRVFLYFEEKLDKDLEEVTMQLQDTPEKTTYIKQNHYQDLNDILSIRNFTDSKDGEKAILKNHLDQNPPAQWGTSDPSRTSKDPIEDINSPEQ</sequence>
<feature type="compositionally biased region" description="Polar residues" evidence="1">
    <location>
        <begin position="173"/>
        <end position="183"/>
    </location>
</feature>
<protein>
    <recommendedName>
        <fullName evidence="2">Gamma-aminobutyric acid type B receptor subunit 2 coiled-coil domain-containing protein</fullName>
    </recommendedName>
</protein>
<dbReference type="Pfam" id="PF18455">
    <property type="entry name" value="GBR2_CC"/>
    <property type="match status" value="1"/>
</dbReference>
<evidence type="ECO:0000259" key="2">
    <source>
        <dbReference type="Pfam" id="PF18455"/>
    </source>
</evidence>
<accession>A0A226MPP4</accession>
<dbReference type="InterPro" id="IPR041689">
    <property type="entry name" value="GBR2_CC"/>
</dbReference>
<dbReference type="OrthoDB" id="2150267at2759"/>
<dbReference type="STRING" id="9009.A0A226MPP4"/>
<gene>
    <name evidence="3" type="ORF">ASZ78_015595</name>
</gene>
<evidence type="ECO:0000313" key="4">
    <source>
        <dbReference type="Proteomes" id="UP000198323"/>
    </source>
</evidence>
<dbReference type="AlphaFoldDB" id="A0A226MPP4"/>